<dbReference type="SUPFAM" id="SSF47954">
    <property type="entry name" value="Cyclin-like"/>
    <property type="match status" value="1"/>
</dbReference>
<keyword evidence="2" id="KW-1185">Reference proteome</keyword>
<dbReference type="GO" id="GO:0016538">
    <property type="term" value="F:cyclin-dependent protein serine/threonine kinase regulator activity"/>
    <property type="evidence" value="ECO:0007669"/>
    <property type="project" value="InterPro"/>
</dbReference>
<sequence length="262" mass="29754">MAVPQNPMAFTDAMADLLRLPDETLAMTYTYLNKYRRFQNSSTSPDPLDAYVCLPRYVRWLDPLHFDKSCLSLASKSTESPRRMREIIFPAHRLLHQYDDASSTDSINKPLTAPSQTYDTLRATLVQAELMLLRVLGFELRLPLPLDYLPRYLERAMGDIAEAGEDYDRWGKEEKEEYGVVKETMDTGLGRACRAMAVNSCKNYQLANLFPARAVALGCMDTVMKARGLDPLGDKKRWVEDISGRKVDAEDFEEVVEALKPA</sequence>
<accession>A0AAD9ZA26</accession>
<dbReference type="Proteomes" id="UP001276659">
    <property type="component" value="Unassembled WGS sequence"/>
</dbReference>
<gene>
    <name evidence="1" type="ORF">OEA41_006293</name>
</gene>
<evidence type="ECO:0000313" key="2">
    <source>
        <dbReference type="Proteomes" id="UP001276659"/>
    </source>
</evidence>
<name>A0AAD9ZA26_9LECA</name>
<dbReference type="AlphaFoldDB" id="A0AAD9ZA26"/>
<dbReference type="PANTHER" id="PTHR10026">
    <property type="entry name" value="CYCLIN"/>
    <property type="match status" value="1"/>
</dbReference>
<dbReference type="Gene3D" id="1.10.472.10">
    <property type="entry name" value="Cyclin-like"/>
    <property type="match status" value="1"/>
</dbReference>
<proteinExistence type="predicted"/>
<dbReference type="GO" id="GO:0006357">
    <property type="term" value="P:regulation of transcription by RNA polymerase II"/>
    <property type="evidence" value="ECO:0007669"/>
    <property type="project" value="InterPro"/>
</dbReference>
<evidence type="ECO:0000313" key="1">
    <source>
        <dbReference type="EMBL" id="KAK3172967.1"/>
    </source>
</evidence>
<protein>
    <submittedName>
        <fullName evidence="1">Uncharacterized protein</fullName>
    </submittedName>
</protein>
<organism evidence="1 2">
    <name type="scientific">Lepraria neglecta</name>
    <dbReference type="NCBI Taxonomy" id="209136"/>
    <lineage>
        <taxon>Eukaryota</taxon>
        <taxon>Fungi</taxon>
        <taxon>Dikarya</taxon>
        <taxon>Ascomycota</taxon>
        <taxon>Pezizomycotina</taxon>
        <taxon>Lecanoromycetes</taxon>
        <taxon>OSLEUM clade</taxon>
        <taxon>Lecanoromycetidae</taxon>
        <taxon>Lecanorales</taxon>
        <taxon>Lecanorineae</taxon>
        <taxon>Stereocaulaceae</taxon>
        <taxon>Lepraria</taxon>
    </lineage>
</organism>
<comment type="caution">
    <text evidence="1">The sequence shown here is derived from an EMBL/GenBank/DDBJ whole genome shotgun (WGS) entry which is preliminary data.</text>
</comment>
<dbReference type="EMBL" id="JASNWA010000007">
    <property type="protein sequence ID" value="KAK3172967.1"/>
    <property type="molecule type" value="Genomic_DNA"/>
</dbReference>
<reference evidence="1" key="1">
    <citation type="submission" date="2022-11" db="EMBL/GenBank/DDBJ databases">
        <title>Chromosomal genome sequence assembly and mating type (MAT) locus characterization of the leprose asexual lichenized fungus Lepraria neglecta (Nyl.) Erichsen.</title>
        <authorList>
            <person name="Allen J.L."/>
            <person name="Pfeffer B."/>
        </authorList>
    </citation>
    <scope>NUCLEOTIDE SEQUENCE</scope>
    <source>
        <strain evidence="1">Allen 5258</strain>
    </source>
</reference>
<dbReference type="InterPro" id="IPR036915">
    <property type="entry name" value="Cyclin-like_sf"/>
</dbReference>
<dbReference type="InterPro" id="IPR043198">
    <property type="entry name" value="Cyclin/Ssn8"/>
</dbReference>